<proteinExistence type="predicted"/>
<dbReference type="EMBL" id="FZNO01000003">
    <property type="protein sequence ID" value="SNR32696.1"/>
    <property type="molecule type" value="Genomic_DNA"/>
</dbReference>
<accession>A0A238VEL7</accession>
<name>A0A238VEL7_9ACTN</name>
<dbReference type="Proteomes" id="UP000198403">
    <property type="component" value="Unassembled WGS sequence"/>
</dbReference>
<organism evidence="1 2">
    <name type="scientific">Blastococcus mobilis</name>
    <dbReference type="NCBI Taxonomy" id="1938746"/>
    <lineage>
        <taxon>Bacteria</taxon>
        <taxon>Bacillati</taxon>
        <taxon>Actinomycetota</taxon>
        <taxon>Actinomycetes</taxon>
        <taxon>Geodermatophilales</taxon>
        <taxon>Geodermatophilaceae</taxon>
        <taxon>Blastococcus</taxon>
    </lineage>
</organism>
<keyword evidence="2" id="KW-1185">Reference proteome</keyword>
<reference evidence="1 2" key="1">
    <citation type="submission" date="2017-06" db="EMBL/GenBank/DDBJ databases">
        <authorList>
            <person name="Kim H.J."/>
            <person name="Triplett B.A."/>
        </authorList>
    </citation>
    <scope>NUCLEOTIDE SEQUENCE [LARGE SCALE GENOMIC DNA]</scope>
    <source>
        <strain evidence="1 2">DSM 44272</strain>
    </source>
</reference>
<sequence>MAVKLVEVDYLPHGRRADWHQHLNLVTVLRSLSPAERAQALADLQAEAGRELGGLLLPVA</sequence>
<protein>
    <submittedName>
        <fullName evidence="1">Uncharacterized protein</fullName>
    </submittedName>
</protein>
<gene>
    <name evidence="1" type="ORF">SAMN06272737_10342</name>
</gene>
<dbReference type="AlphaFoldDB" id="A0A238VEL7"/>
<evidence type="ECO:0000313" key="1">
    <source>
        <dbReference type="EMBL" id="SNR32696.1"/>
    </source>
</evidence>
<evidence type="ECO:0000313" key="2">
    <source>
        <dbReference type="Proteomes" id="UP000198403"/>
    </source>
</evidence>